<keyword evidence="4" id="KW-1185">Reference proteome</keyword>
<dbReference type="Pfam" id="PF13812">
    <property type="entry name" value="PPR_3"/>
    <property type="match status" value="2"/>
</dbReference>
<dbReference type="InterPro" id="IPR050667">
    <property type="entry name" value="PPR-containing_protein"/>
</dbReference>
<organism evidence="3 4">
    <name type="scientific">Rhodosorus marinus</name>
    <dbReference type="NCBI Taxonomy" id="101924"/>
    <lineage>
        <taxon>Eukaryota</taxon>
        <taxon>Rhodophyta</taxon>
        <taxon>Stylonematophyceae</taxon>
        <taxon>Stylonematales</taxon>
        <taxon>Stylonemataceae</taxon>
        <taxon>Rhodosorus</taxon>
    </lineage>
</organism>
<dbReference type="NCBIfam" id="TIGR00756">
    <property type="entry name" value="PPR"/>
    <property type="match status" value="5"/>
</dbReference>
<evidence type="ECO:0000313" key="4">
    <source>
        <dbReference type="Proteomes" id="UP001157974"/>
    </source>
</evidence>
<dbReference type="Pfam" id="PF13041">
    <property type="entry name" value="PPR_2"/>
    <property type="match status" value="1"/>
</dbReference>
<dbReference type="PROSITE" id="PS51375">
    <property type="entry name" value="PPR"/>
    <property type="match status" value="5"/>
</dbReference>
<sequence>MRLTDTTLRRAWKIEGGLNGKGASEKLDVLYLAKSGRFDEALEAFRSIFHVPETPPSRALFEELVRALGAGGRLREAEDVCRSMADFQIRPTLGVESSMLIAYVRADELLRAQKALRMSTDPGRVLNSAVQEFAEHGERINLINLINLQSLPSHLPCLQQAVRGDLFCAAVKSAFKSGDLNEAEKVLVAMIQSVPPEKRHLGRYGFTTMLSECRSRGDKEGALRVFNSMESHGIEPNAFSLSALLATFIEARDFTGAIDVFEKVRRKGTMELDGYVYHTILEAYAQLRDVDMFHATFQEMKERGFRETALSVTAQVRCYSACGWDRLALKTFEMASRRGLVDLPLYNQVINLYAKRGVVERVLELMKEMRVRGLRPNHVTYNLLTFAHGRNDNVVEALLVVDEMSKVGVRPTIVTYSTLMSLYVKIGMPDEALKMFDVALSKGFKPDLEMARLVIRATARHGGLSSAIAAVRKTMDAGGNDRILLMLVQELARSGDVRGAFTVLLDVGKYSKGVDVTFCNKMISFAKDIGDAQVAIDVMERLGVKVNLESIVELIGLAIRENMTEMENKLLELVCEEGSGESQRALVGLLPVYAKHRRSVFVVWIMEVLEKQMSLKAHKHASRRLAVDRDWRTLENLSAFFDGEGGEDVKAIYVSSLADVYSRTDKRQKALHHVSWLRTAGRRLLTQDVNTLMRCGAITPRNALAELKDNRKIPSVDTFVLMLQSPGASAEEMSELVRAEFPFQKQLFDEVVRSKRADPEMLRKAVTRMESRGERPSLLALLELQSLAGTPHGFVTTLKRVCEAKHNVKLEIASGVILNACSRHGAVCLVGLIVHDVTPMNRAPCTDALQTIVDSLVRSGHQEIVLELVNAVGNFGKSNDEVANVATDLRSYYNALTMPLVSSGEQQD</sequence>
<evidence type="ECO:0008006" key="5">
    <source>
        <dbReference type="Google" id="ProtNLM"/>
    </source>
</evidence>
<proteinExistence type="predicted"/>
<protein>
    <recommendedName>
        <fullName evidence="5">Pentacotripeptide-repeat region of PRORP domain-containing protein</fullName>
    </recommendedName>
</protein>
<feature type="repeat" description="PPR" evidence="2">
    <location>
        <begin position="202"/>
        <end position="236"/>
    </location>
</feature>
<keyword evidence="1" id="KW-0677">Repeat</keyword>
<feature type="repeat" description="PPR" evidence="2">
    <location>
        <begin position="377"/>
        <end position="411"/>
    </location>
</feature>
<reference evidence="3 4" key="1">
    <citation type="journal article" date="2023" name="Nat. Commun.">
        <title>Origin of minicircular mitochondrial genomes in red algae.</title>
        <authorList>
            <person name="Lee Y."/>
            <person name="Cho C.H."/>
            <person name="Lee Y.M."/>
            <person name="Park S.I."/>
            <person name="Yang J.H."/>
            <person name="West J.A."/>
            <person name="Bhattacharya D."/>
            <person name="Yoon H.S."/>
        </authorList>
    </citation>
    <scope>NUCLEOTIDE SEQUENCE [LARGE SCALE GENOMIC DNA]</scope>
    <source>
        <strain evidence="3 4">CCMP1338</strain>
        <tissue evidence="3">Whole cell</tissue>
    </source>
</reference>
<evidence type="ECO:0000256" key="2">
    <source>
        <dbReference type="PROSITE-ProRule" id="PRU00708"/>
    </source>
</evidence>
<dbReference type="EMBL" id="JAMWBK010000008">
    <property type="protein sequence ID" value="KAJ8902681.1"/>
    <property type="molecule type" value="Genomic_DNA"/>
</dbReference>
<dbReference type="Pfam" id="PF01535">
    <property type="entry name" value="PPR"/>
    <property type="match status" value="1"/>
</dbReference>
<dbReference type="PANTHER" id="PTHR47939:SF13">
    <property type="entry name" value="OS03G0201400 PROTEIN"/>
    <property type="match status" value="1"/>
</dbReference>
<dbReference type="PANTHER" id="PTHR47939">
    <property type="entry name" value="MEMBRANE-ASSOCIATED SALT-INDUCIBLE PROTEIN-LIKE"/>
    <property type="match status" value="1"/>
</dbReference>
<feature type="repeat" description="PPR" evidence="2">
    <location>
        <begin position="273"/>
        <end position="307"/>
    </location>
</feature>
<name>A0AAV8UQ30_9RHOD</name>
<comment type="caution">
    <text evidence="3">The sequence shown here is derived from an EMBL/GenBank/DDBJ whole genome shotgun (WGS) entry which is preliminary data.</text>
</comment>
<dbReference type="InterPro" id="IPR002885">
    <property type="entry name" value="PPR_rpt"/>
</dbReference>
<dbReference type="Proteomes" id="UP001157974">
    <property type="component" value="Unassembled WGS sequence"/>
</dbReference>
<feature type="repeat" description="PPR" evidence="2">
    <location>
        <begin position="342"/>
        <end position="376"/>
    </location>
</feature>
<dbReference type="AlphaFoldDB" id="A0AAV8UQ30"/>
<evidence type="ECO:0000256" key="1">
    <source>
        <dbReference type="ARBA" id="ARBA00022737"/>
    </source>
</evidence>
<evidence type="ECO:0000313" key="3">
    <source>
        <dbReference type="EMBL" id="KAJ8902681.1"/>
    </source>
</evidence>
<dbReference type="InterPro" id="IPR011990">
    <property type="entry name" value="TPR-like_helical_dom_sf"/>
</dbReference>
<accession>A0AAV8UQ30</accession>
<dbReference type="Gene3D" id="1.25.40.10">
    <property type="entry name" value="Tetratricopeptide repeat domain"/>
    <property type="match status" value="4"/>
</dbReference>
<feature type="repeat" description="PPR" evidence="2">
    <location>
        <begin position="412"/>
        <end position="446"/>
    </location>
</feature>
<gene>
    <name evidence="3" type="ORF">NDN08_006001</name>
</gene>